<evidence type="ECO:0000256" key="8">
    <source>
        <dbReference type="ARBA" id="ARBA00022679"/>
    </source>
</evidence>
<evidence type="ECO:0000256" key="21">
    <source>
        <dbReference type="PROSITE-ProRule" id="PRU10141"/>
    </source>
</evidence>
<dbReference type="Gene3D" id="1.10.510.10">
    <property type="entry name" value="Transferase(Phosphotransferase) domain 1"/>
    <property type="match status" value="2"/>
</dbReference>
<dbReference type="Gene3D" id="3.80.10.10">
    <property type="entry name" value="Ribonuclease Inhibitor"/>
    <property type="match status" value="2"/>
</dbReference>
<dbReference type="PROSITE" id="PS51450">
    <property type="entry name" value="LRR"/>
    <property type="match status" value="1"/>
</dbReference>
<dbReference type="SUPFAM" id="SSF56112">
    <property type="entry name" value="Protein kinase-like (PK-like)"/>
    <property type="match status" value="2"/>
</dbReference>
<comment type="catalytic activity">
    <reaction evidence="20">
        <text>L-seryl-[protein] + ATP = O-phospho-L-seryl-[protein] + ADP + H(+)</text>
        <dbReference type="Rhea" id="RHEA:17989"/>
        <dbReference type="Rhea" id="RHEA-COMP:9863"/>
        <dbReference type="Rhea" id="RHEA-COMP:11604"/>
        <dbReference type="ChEBI" id="CHEBI:15378"/>
        <dbReference type="ChEBI" id="CHEBI:29999"/>
        <dbReference type="ChEBI" id="CHEBI:30616"/>
        <dbReference type="ChEBI" id="CHEBI:83421"/>
        <dbReference type="ChEBI" id="CHEBI:456216"/>
        <dbReference type="EC" id="2.7.11.1"/>
    </reaction>
</comment>
<feature type="chain" id="PRO_5009187457" description="non-specific serine/threonine protein kinase" evidence="24">
    <location>
        <begin position="19"/>
        <end position="1673"/>
    </location>
</feature>
<dbReference type="PANTHER" id="PTHR45631:SF211">
    <property type="entry name" value="OS02G0151100 PROTEIN"/>
    <property type="match status" value="1"/>
</dbReference>
<evidence type="ECO:0000256" key="24">
    <source>
        <dbReference type="SAM" id="SignalP"/>
    </source>
</evidence>
<dbReference type="Gene3D" id="3.30.200.20">
    <property type="entry name" value="Phosphorylase Kinase, domain 1"/>
    <property type="match status" value="2"/>
</dbReference>
<comment type="similarity">
    <text evidence="3">In the C-terminal section; belongs to the protein kinase superfamily. Ser/Thr protein kinase family.</text>
</comment>
<comment type="catalytic activity">
    <reaction evidence="19">
        <text>L-threonyl-[protein] + ATP = O-phospho-L-threonyl-[protein] + ADP + H(+)</text>
        <dbReference type="Rhea" id="RHEA:46608"/>
        <dbReference type="Rhea" id="RHEA-COMP:11060"/>
        <dbReference type="Rhea" id="RHEA-COMP:11605"/>
        <dbReference type="ChEBI" id="CHEBI:15378"/>
        <dbReference type="ChEBI" id="CHEBI:30013"/>
        <dbReference type="ChEBI" id="CHEBI:30616"/>
        <dbReference type="ChEBI" id="CHEBI:61977"/>
        <dbReference type="ChEBI" id="CHEBI:456216"/>
        <dbReference type="EC" id="2.7.11.1"/>
    </reaction>
</comment>
<evidence type="ECO:0000256" key="11">
    <source>
        <dbReference type="ARBA" id="ARBA00022737"/>
    </source>
</evidence>
<dbReference type="FunFam" id="3.80.10.10:FF:000129">
    <property type="entry name" value="Leucine-rich repeat receptor-like kinase"/>
    <property type="match status" value="1"/>
</dbReference>
<dbReference type="InterPro" id="IPR011009">
    <property type="entry name" value="Kinase-like_dom_sf"/>
</dbReference>
<keyword evidence="14 21" id="KW-0067">ATP-binding</keyword>
<evidence type="ECO:0000313" key="27">
    <source>
        <dbReference type="Proteomes" id="UP000095767"/>
    </source>
</evidence>
<comment type="subcellular location">
    <subcellularLocation>
        <location evidence="1">Cell membrane</location>
        <topology evidence="1">Single-pass type I membrane protein</topology>
    </subcellularLocation>
</comment>
<keyword evidence="10 24" id="KW-0732">Signal</keyword>
<evidence type="ECO:0000256" key="9">
    <source>
        <dbReference type="ARBA" id="ARBA00022692"/>
    </source>
</evidence>
<dbReference type="GO" id="GO:0002229">
    <property type="term" value="P:defense response to oomycetes"/>
    <property type="evidence" value="ECO:0007669"/>
    <property type="project" value="UniProtKB-ARBA"/>
</dbReference>
<accession>A0A1E5UW68</accession>
<evidence type="ECO:0000256" key="5">
    <source>
        <dbReference type="ARBA" id="ARBA00022475"/>
    </source>
</evidence>
<keyword evidence="13 26" id="KW-0418">Kinase</keyword>
<dbReference type="PROSITE" id="PS00108">
    <property type="entry name" value="PROTEIN_KINASE_ST"/>
    <property type="match status" value="2"/>
</dbReference>
<keyword evidence="17 26" id="KW-0675">Receptor</keyword>
<dbReference type="OrthoDB" id="2017114at2759"/>
<feature type="compositionally biased region" description="Low complexity" evidence="22">
    <location>
        <begin position="1648"/>
        <end position="1667"/>
    </location>
</feature>
<dbReference type="EC" id="2.7.11.1" evidence="4"/>
<evidence type="ECO:0000256" key="6">
    <source>
        <dbReference type="ARBA" id="ARBA00022527"/>
    </source>
</evidence>
<organism evidence="26 27">
    <name type="scientific">Dichanthelium oligosanthes</name>
    <dbReference type="NCBI Taxonomy" id="888268"/>
    <lineage>
        <taxon>Eukaryota</taxon>
        <taxon>Viridiplantae</taxon>
        <taxon>Streptophyta</taxon>
        <taxon>Embryophyta</taxon>
        <taxon>Tracheophyta</taxon>
        <taxon>Spermatophyta</taxon>
        <taxon>Magnoliopsida</taxon>
        <taxon>Liliopsida</taxon>
        <taxon>Poales</taxon>
        <taxon>Poaceae</taxon>
        <taxon>PACMAD clade</taxon>
        <taxon>Panicoideae</taxon>
        <taxon>Panicodae</taxon>
        <taxon>Paniceae</taxon>
        <taxon>Dichantheliinae</taxon>
        <taxon>Dichanthelium</taxon>
    </lineage>
</organism>
<feature type="signal peptide" evidence="24">
    <location>
        <begin position="1"/>
        <end position="18"/>
    </location>
</feature>
<evidence type="ECO:0000256" key="3">
    <source>
        <dbReference type="ARBA" id="ARBA00010217"/>
    </source>
</evidence>
<keyword evidence="9 23" id="KW-0812">Transmembrane</keyword>
<evidence type="ECO:0000256" key="7">
    <source>
        <dbReference type="ARBA" id="ARBA00022614"/>
    </source>
</evidence>
<dbReference type="InterPro" id="IPR000719">
    <property type="entry name" value="Prot_kinase_dom"/>
</dbReference>
<evidence type="ECO:0000256" key="14">
    <source>
        <dbReference type="ARBA" id="ARBA00022840"/>
    </source>
</evidence>
<keyword evidence="5" id="KW-1003">Cell membrane</keyword>
<evidence type="ECO:0000256" key="22">
    <source>
        <dbReference type="SAM" id="MobiDB-lite"/>
    </source>
</evidence>
<evidence type="ECO:0000256" key="23">
    <source>
        <dbReference type="SAM" id="Phobius"/>
    </source>
</evidence>
<sequence length="1673" mass="185654">MKLCVTVLLLYILQYTSGQPDNRGFISIDCGIPENSSYQDLTSSITYVSDHGFISTGENRNISADYIKPSLAQRYYNVRFFPDGMRNCYTLRSLVAGNKYFVRAAFYYGNYDDLNMLPVFDLYMGANYWHEVQFSDAGATNWMDIIVVAPADYLQVCLVNKGMGTPFISGMDLRPLKSTLYPEANASQSLVLINSNRFNMGPTDDSIVRYPLDSHDRIWSTYDTIPSWNEISATSVVRNYLTDAYDVPSAVMQNAATPANGSRIDFSWAPSDPSVNISSRYFFVFYFAELLSVASNELRQFDIIVSNRTWNTKPYTPPYLFANSFSGTVQGQARYSILLVSTKKATHPPILNAMEMYLIKPISETTTDPGDARAMMEIQETFGVRKNWMGDPCAPKVFAWEGINCTYPSAGFPRITALNLSSSGLAGSIATYFGDLKVLQYLDLSHNNLSGSIPNYLGQLPLLVFLDLSSNDLSGPVPYSLLKKSTNRTLSLRLGNNANLCGNGTTCGSGQKKTNEAFLYLIIIPTVAIIALFVILIVRLRRTHKEKAKRRATSPKDETALLENRKFSFRELKHITNNFSQEIGKGGFGAVFLGYLENGNPVAVKVRSESSSQGGKEFLAEAQHLTRIHHKNLVSLIGYCKDKNHLALVYEYMPEGNLQDHLRGLEYLHVACKPALIHRDVKSRNILLTADLGAKIADFGLTKAFSDSKTHITTEPAGTMGYLDPEYYRSYHISERSDVYSFGVVLLELITGHPPVVPINDSVSIHIGEWVHQNLDQGSIEGVVDSTMAGDYDINCVWKVANLALHCKQDVSRERPTMTEVVAQIKESMELEARRDGKRNSAVAGDDLSFASELSAFEVEGSAAEISEASPGFISIDCGIPEKSSYQDLTSSIIYVSDHDFISSGQNRNISSDYIKPSLAQRNYNVRIFPDGTRNCYTLRSLVAGNKYFVRATFYYGNYDGLNKLPVFDLYLGANYWHEVQFSDASAVNWMDIIVVAPADYLQVCLVNKRMGTPFISGLDLRPLKRTLYPESNASQSLVLINSNRFNMGPTDNSIVRYPLDPHDRLWSTYDTIPSWKETSATSVVQNYLTDAYDVPSAVMQTAATPVNGSRIDFSWDPSDPSVNISSRYLFVFYFAELLSVASNGLRQFDIIANNNTWNTKPYTPPFLFADSISGTVQGQERYNISLVATKNATLPPILNAMEMYLMKPTSETATDPGDGQKQSLFELFLTTVTYPRDLSHNNLYGSIPNVLGQLTLLVFLDLSSNDLSGPIPYSLIKKSQNGTLSIRLGDNANLCGNGTGTTCGSGRKKMNEALLTAIIIPTVAVIALFVILMFLLCRICKEKAKRRATSPKDETALLENREFSYRELKHITNNFSQEIGKGGFGAVFLGYLGNGSPVAVKVRSESSSQGGKEFLAEVRHLTRIHHKNLVSLIGYCKDKNHLALVYEYMPEGNLQDHLRGLEYLHVACKPALIHRDVKSRNILLTTNLGAKIADFGLTKVFSDSKTHITTEPAGTMGYLDPEYYRSYQISEKSDVYSFGVVLLELITGHSPVVPINDSVSIHIGEWVHQNLDQGSIESVIDSSMGGDYDINSVWKVADLALHCKQEVSRERPTMTDVVAQVKEIMELEARRDRERNPALAGGDHGYAGETSAFEAEGSGGEISEASPGPAMR</sequence>
<protein>
    <recommendedName>
        <fullName evidence="4">non-specific serine/threonine protein kinase</fullName>
        <ecNumber evidence="4">2.7.11.1</ecNumber>
    </recommendedName>
</protein>
<dbReference type="GO" id="GO:0005524">
    <property type="term" value="F:ATP binding"/>
    <property type="evidence" value="ECO:0007669"/>
    <property type="project" value="UniProtKB-UniRule"/>
</dbReference>
<feature type="domain" description="Protein kinase" evidence="25">
    <location>
        <begin position="577"/>
        <end position="829"/>
    </location>
</feature>
<dbReference type="PANTHER" id="PTHR45631">
    <property type="entry name" value="OS07G0107800 PROTEIN-RELATED"/>
    <property type="match status" value="1"/>
</dbReference>
<dbReference type="SMART" id="SM00220">
    <property type="entry name" value="S_TKc"/>
    <property type="match status" value="2"/>
</dbReference>
<keyword evidence="8" id="KW-0808">Transferase</keyword>
<dbReference type="FunFam" id="1.10.510.10:FF:000240">
    <property type="entry name" value="Lectin-domain containing receptor kinase A4.3"/>
    <property type="match status" value="2"/>
</dbReference>
<dbReference type="PROSITE" id="PS00107">
    <property type="entry name" value="PROTEIN_KINASE_ATP"/>
    <property type="match status" value="2"/>
</dbReference>
<evidence type="ECO:0000256" key="18">
    <source>
        <dbReference type="ARBA" id="ARBA00023180"/>
    </source>
</evidence>
<dbReference type="InterPro" id="IPR024788">
    <property type="entry name" value="Malectin-like_Carb-bd_dom"/>
</dbReference>
<evidence type="ECO:0000256" key="10">
    <source>
        <dbReference type="ARBA" id="ARBA00022729"/>
    </source>
</evidence>
<proteinExistence type="inferred from homology"/>
<feature type="binding site" evidence="21">
    <location>
        <position position="1402"/>
    </location>
    <ligand>
        <name>ATP</name>
        <dbReference type="ChEBI" id="CHEBI:30616"/>
    </ligand>
</feature>
<dbReference type="InterPro" id="IPR017441">
    <property type="entry name" value="Protein_kinase_ATP_BS"/>
</dbReference>
<evidence type="ECO:0000256" key="2">
    <source>
        <dbReference type="ARBA" id="ARBA00008536"/>
    </source>
</evidence>
<evidence type="ECO:0000256" key="20">
    <source>
        <dbReference type="ARBA" id="ARBA00048679"/>
    </source>
</evidence>
<dbReference type="Pfam" id="PF07714">
    <property type="entry name" value="PK_Tyr_Ser-Thr"/>
    <property type="match status" value="2"/>
</dbReference>
<dbReference type="STRING" id="888268.A0A1E5UW68"/>
<comment type="similarity">
    <text evidence="2">In the N-terminal section; belongs to the leguminous lectin family.</text>
</comment>
<feature type="binding site" evidence="21">
    <location>
        <position position="605"/>
    </location>
    <ligand>
        <name>ATP</name>
        <dbReference type="ChEBI" id="CHEBI:30616"/>
    </ligand>
</feature>
<keyword evidence="11" id="KW-0677">Repeat</keyword>
<keyword evidence="16 23" id="KW-0472">Membrane</keyword>
<dbReference type="Pfam" id="PF13855">
    <property type="entry name" value="LRR_8"/>
    <property type="match status" value="1"/>
</dbReference>
<keyword evidence="27" id="KW-1185">Reference proteome</keyword>
<dbReference type="GO" id="GO:0005886">
    <property type="term" value="C:plasma membrane"/>
    <property type="evidence" value="ECO:0007669"/>
    <property type="project" value="UniProtKB-SubCell"/>
</dbReference>
<feature type="domain" description="Protein kinase" evidence="25">
    <location>
        <begin position="1374"/>
        <end position="1626"/>
    </location>
</feature>
<comment type="caution">
    <text evidence="26">The sequence shown here is derived from an EMBL/GenBank/DDBJ whole genome shotgun (WGS) entry which is preliminary data.</text>
</comment>
<feature type="transmembrane region" description="Helical" evidence="23">
    <location>
        <begin position="517"/>
        <end position="540"/>
    </location>
</feature>
<keyword evidence="7" id="KW-0433">Leucine-rich repeat</keyword>
<evidence type="ECO:0000256" key="17">
    <source>
        <dbReference type="ARBA" id="ARBA00023170"/>
    </source>
</evidence>
<dbReference type="InterPro" id="IPR001245">
    <property type="entry name" value="Ser-Thr/Tyr_kinase_cat_dom"/>
</dbReference>
<dbReference type="PROSITE" id="PS50011">
    <property type="entry name" value="PROTEIN_KINASE_DOM"/>
    <property type="match status" value="2"/>
</dbReference>
<reference evidence="26 27" key="1">
    <citation type="submission" date="2016-09" db="EMBL/GenBank/DDBJ databases">
        <title>The draft genome of Dichanthelium oligosanthes: A C3 panicoid grass species.</title>
        <authorList>
            <person name="Studer A.J."/>
            <person name="Schnable J.C."/>
            <person name="Brutnell T.P."/>
        </authorList>
    </citation>
    <scope>NUCLEOTIDE SEQUENCE [LARGE SCALE GENOMIC DNA]</scope>
    <source>
        <strain evidence="27">cv. Kellogg 1175</strain>
        <tissue evidence="26">Leaf</tissue>
    </source>
</reference>
<dbReference type="InterPro" id="IPR008271">
    <property type="entry name" value="Ser/Thr_kinase_AS"/>
</dbReference>
<evidence type="ECO:0000256" key="13">
    <source>
        <dbReference type="ARBA" id="ARBA00022777"/>
    </source>
</evidence>
<evidence type="ECO:0000256" key="15">
    <source>
        <dbReference type="ARBA" id="ARBA00022989"/>
    </source>
</evidence>
<dbReference type="SUPFAM" id="SSF52058">
    <property type="entry name" value="L domain-like"/>
    <property type="match status" value="2"/>
</dbReference>
<dbReference type="Pfam" id="PF12819">
    <property type="entry name" value="Malectin_like"/>
    <property type="match status" value="2"/>
</dbReference>
<dbReference type="EMBL" id="LWDX02060707">
    <property type="protein sequence ID" value="OEL17182.1"/>
    <property type="molecule type" value="Genomic_DNA"/>
</dbReference>
<dbReference type="InterPro" id="IPR032675">
    <property type="entry name" value="LRR_dom_sf"/>
</dbReference>
<feature type="transmembrane region" description="Helical" evidence="23">
    <location>
        <begin position="1315"/>
        <end position="1337"/>
    </location>
</feature>
<evidence type="ECO:0000256" key="19">
    <source>
        <dbReference type="ARBA" id="ARBA00047899"/>
    </source>
</evidence>
<dbReference type="FunFam" id="3.30.200.20:FF:000178">
    <property type="entry name" value="serine/threonine-protein kinase PBS1-like"/>
    <property type="match status" value="2"/>
</dbReference>
<gene>
    <name evidence="26" type="ORF">BAE44_0021802</name>
</gene>
<keyword evidence="12 21" id="KW-0547">Nucleotide-binding</keyword>
<evidence type="ECO:0000256" key="1">
    <source>
        <dbReference type="ARBA" id="ARBA00004251"/>
    </source>
</evidence>
<keyword evidence="18" id="KW-0325">Glycoprotein</keyword>
<evidence type="ECO:0000256" key="12">
    <source>
        <dbReference type="ARBA" id="ARBA00022741"/>
    </source>
</evidence>
<feature type="region of interest" description="Disordered" evidence="22">
    <location>
        <begin position="1630"/>
        <end position="1673"/>
    </location>
</feature>
<evidence type="ECO:0000256" key="4">
    <source>
        <dbReference type="ARBA" id="ARBA00012513"/>
    </source>
</evidence>
<dbReference type="Proteomes" id="UP000095767">
    <property type="component" value="Unassembled WGS sequence"/>
</dbReference>
<keyword evidence="6" id="KW-0723">Serine/threonine-protein kinase</keyword>
<evidence type="ECO:0000256" key="16">
    <source>
        <dbReference type="ARBA" id="ARBA00023136"/>
    </source>
</evidence>
<evidence type="ECO:0000313" key="26">
    <source>
        <dbReference type="EMBL" id="OEL17182.1"/>
    </source>
</evidence>
<dbReference type="GO" id="GO:0004674">
    <property type="term" value="F:protein serine/threonine kinase activity"/>
    <property type="evidence" value="ECO:0007669"/>
    <property type="project" value="UniProtKB-KW"/>
</dbReference>
<name>A0A1E5UW68_9POAL</name>
<keyword evidence="15 23" id="KW-1133">Transmembrane helix</keyword>
<dbReference type="InterPro" id="IPR001611">
    <property type="entry name" value="Leu-rich_rpt"/>
</dbReference>
<evidence type="ECO:0000259" key="25">
    <source>
        <dbReference type="PROSITE" id="PS50011"/>
    </source>
</evidence>